<evidence type="ECO:0000256" key="8">
    <source>
        <dbReference type="ARBA" id="ARBA00023004"/>
    </source>
</evidence>
<reference evidence="15" key="1">
    <citation type="submission" date="2025-08" db="UniProtKB">
        <authorList>
            <consortium name="RefSeq"/>
        </authorList>
    </citation>
    <scope>IDENTIFICATION</scope>
</reference>
<evidence type="ECO:0000256" key="9">
    <source>
        <dbReference type="ARBA" id="ARBA00023033"/>
    </source>
</evidence>
<dbReference type="CDD" id="cd20642">
    <property type="entry name" value="CYP72"/>
    <property type="match status" value="1"/>
</dbReference>
<evidence type="ECO:0000256" key="5">
    <source>
        <dbReference type="ARBA" id="ARBA00022723"/>
    </source>
</evidence>
<evidence type="ECO:0000256" key="7">
    <source>
        <dbReference type="ARBA" id="ARBA00023002"/>
    </source>
</evidence>
<dbReference type="GO" id="GO:0009753">
    <property type="term" value="P:response to jasmonic acid"/>
    <property type="evidence" value="ECO:0007669"/>
    <property type="project" value="UniProtKB-ARBA"/>
</dbReference>
<dbReference type="GO" id="GO:0004497">
    <property type="term" value="F:monooxygenase activity"/>
    <property type="evidence" value="ECO:0007669"/>
    <property type="project" value="UniProtKB-KW"/>
</dbReference>
<keyword evidence="5 11" id="KW-0479">Metal-binding</keyword>
<dbReference type="Gene3D" id="1.10.630.10">
    <property type="entry name" value="Cytochrome P450"/>
    <property type="match status" value="1"/>
</dbReference>
<dbReference type="AlphaFoldDB" id="A0A6I9TIK2"/>
<dbReference type="SUPFAM" id="SSF48264">
    <property type="entry name" value="Cytochrome P450"/>
    <property type="match status" value="1"/>
</dbReference>
<dbReference type="GO" id="GO:0005506">
    <property type="term" value="F:iron ion binding"/>
    <property type="evidence" value="ECO:0007669"/>
    <property type="project" value="InterPro"/>
</dbReference>
<evidence type="ECO:0000256" key="6">
    <source>
        <dbReference type="ARBA" id="ARBA00022989"/>
    </source>
</evidence>
<organism evidence="14 15">
    <name type="scientific">Sesamum indicum</name>
    <name type="common">Oriental sesame</name>
    <name type="synonym">Sesamum orientale</name>
    <dbReference type="NCBI Taxonomy" id="4182"/>
    <lineage>
        <taxon>Eukaryota</taxon>
        <taxon>Viridiplantae</taxon>
        <taxon>Streptophyta</taxon>
        <taxon>Embryophyta</taxon>
        <taxon>Tracheophyta</taxon>
        <taxon>Spermatophyta</taxon>
        <taxon>Magnoliopsida</taxon>
        <taxon>eudicotyledons</taxon>
        <taxon>Gunneridae</taxon>
        <taxon>Pentapetalae</taxon>
        <taxon>asterids</taxon>
        <taxon>lamiids</taxon>
        <taxon>Lamiales</taxon>
        <taxon>Pedaliaceae</taxon>
        <taxon>Sesamum</taxon>
    </lineage>
</organism>
<comment type="subcellular location">
    <subcellularLocation>
        <location evidence="1">Membrane</location>
        <topology evidence="1">Single-pass membrane protein</topology>
    </subcellularLocation>
</comment>
<dbReference type="PANTHER" id="PTHR24282">
    <property type="entry name" value="CYTOCHROME P450 FAMILY MEMBER"/>
    <property type="match status" value="1"/>
</dbReference>
<dbReference type="GO" id="GO:0016020">
    <property type="term" value="C:membrane"/>
    <property type="evidence" value="ECO:0007669"/>
    <property type="project" value="UniProtKB-SubCell"/>
</dbReference>
<keyword evidence="9 12" id="KW-0503">Monooxygenase</keyword>
<keyword evidence="3 11" id="KW-0349">Heme</keyword>
<dbReference type="RefSeq" id="XP_011082820.1">
    <property type="nucleotide sequence ID" value="XM_011084518.2"/>
</dbReference>
<evidence type="ECO:0000256" key="13">
    <source>
        <dbReference type="SAM" id="Phobius"/>
    </source>
</evidence>
<dbReference type="InterPro" id="IPR002401">
    <property type="entry name" value="Cyt_P450_E_grp-I"/>
</dbReference>
<dbReference type="PROSITE" id="PS00086">
    <property type="entry name" value="CYTOCHROME_P450"/>
    <property type="match status" value="1"/>
</dbReference>
<evidence type="ECO:0000256" key="2">
    <source>
        <dbReference type="ARBA" id="ARBA00010617"/>
    </source>
</evidence>
<dbReference type="InterPro" id="IPR001128">
    <property type="entry name" value="Cyt_P450"/>
</dbReference>
<comment type="similarity">
    <text evidence="2 12">Belongs to the cytochrome P450 family.</text>
</comment>
<dbReference type="InterPro" id="IPR017972">
    <property type="entry name" value="Cyt_P450_CS"/>
</dbReference>
<dbReference type="InParanoid" id="A0A6I9TIK2"/>
<dbReference type="GO" id="GO:0009820">
    <property type="term" value="P:alkaloid metabolic process"/>
    <property type="evidence" value="ECO:0007669"/>
    <property type="project" value="UniProtKB-ARBA"/>
</dbReference>
<keyword evidence="14" id="KW-1185">Reference proteome</keyword>
<dbReference type="GeneID" id="105165491"/>
<keyword evidence="8 11" id="KW-0408">Iron</keyword>
<dbReference type="PRINTS" id="PR00463">
    <property type="entry name" value="EP450I"/>
</dbReference>
<feature type="binding site" description="axial binding residue" evidence="11">
    <location>
        <position position="464"/>
    </location>
    <ligand>
        <name>heme</name>
        <dbReference type="ChEBI" id="CHEBI:30413"/>
    </ligand>
    <ligandPart>
        <name>Fe</name>
        <dbReference type="ChEBI" id="CHEBI:18248"/>
    </ligandPart>
</feature>
<evidence type="ECO:0000256" key="11">
    <source>
        <dbReference type="PIRSR" id="PIRSR602401-1"/>
    </source>
</evidence>
<evidence type="ECO:0000256" key="3">
    <source>
        <dbReference type="ARBA" id="ARBA00022617"/>
    </source>
</evidence>
<dbReference type="Pfam" id="PF00067">
    <property type="entry name" value="p450"/>
    <property type="match status" value="1"/>
</dbReference>
<dbReference type="OrthoDB" id="1470350at2759"/>
<evidence type="ECO:0000256" key="10">
    <source>
        <dbReference type="ARBA" id="ARBA00023136"/>
    </source>
</evidence>
<dbReference type="InterPro" id="IPR036396">
    <property type="entry name" value="Cyt_P450_sf"/>
</dbReference>
<keyword evidence="10 13" id="KW-0472">Membrane</keyword>
<gene>
    <name evidence="15" type="primary">LOC105165491</name>
</gene>
<evidence type="ECO:0000256" key="1">
    <source>
        <dbReference type="ARBA" id="ARBA00004167"/>
    </source>
</evidence>
<keyword evidence="6 13" id="KW-1133">Transmembrane helix</keyword>
<dbReference type="InterPro" id="IPR050665">
    <property type="entry name" value="Cytochrome_P450_Monooxygen"/>
</dbReference>
<comment type="cofactor">
    <cofactor evidence="11">
        <name>heme</name>
        <dbReference type="ChEBI" id="CHEBI:30413"/>
    </cofactor>
</comment>
<dbReference type="PRINTS" id="PR00385">
    <property type="entry name" value="P450"/>
</dbReference>
<proteinExistence type="inferred from homology"/>
<dbReference type="GO" id="GO:0016705">
    <property type="term" value="F:oxidoreductase activity, acting on paired donors, with incorporation or reduction of molecular oxygen"/>
    <property type="evidence" value="ECO:0007669"/>
    <property type="project" value="InterPro"/>
</dbReference>
<dbReference type="Gramene" id="SIN_1022503.t">
    <property type="protein sequence ID" value="SIN_1022503.t"/>
    <property type="gene ID" value="SIN_1022503"/>
</dbReference>
<name>A0A6I9TIK2_SESIN</name>
<feature type="transmembrane region" description="Helical" evidence="13">
    <location>
        <begin position="6"/>
        <end position="26"/>
    </location>
</feature>
<dbReference type="GO" id="GO:0020037">
    <property type="term" value="F:heme binding"/>
    <property type="evidence" value="ECO:0007669"/>
    <property type="project" value="InterPro"/>
</dbReference>
<dbReference type="Proteomes" id="UP000504604">
    <property type="component" value="Linkage group LG6"/>
</dbReference>
<keyword evidence="7 12" id="KW-0560">Oxidoreductase</keyword>
<sequence length="519" mass="60061">MISSLFTFLFFAIAIWAWRIVNWVWIRPKNIEKRLRAQGFGGNPYRILYGDTNDMAKMIKEANSKPIKLSDDVLPRVIPLHHHIVRKYGKACFVWIGPVARVVIMEPELIKEVLNNNHIFKKPTPNPLARFLVCGINGYEDDKWSKHRKIINPAFYVEKLRHMVPAMHRSCVEMIEKWEKLVEIEGGKRKGIEIDVGPYFEDLTGQVISRTAFGSSYEEGRRIFELQKEQAELTRQVLQSVYVPGWRYVPTKRNRRLKEINDDLCSLLRGIIKQRQTAMQTGNSTEDDDLLGILLKSNEKEMKENGKKSGMSIEEVIEECKTFYFSGQESTSNLLSWTMFLLSIHQDWQKRAREELFQVFGDSAPDFDGLNRLKIVTMILYEVLRLYPPAIIFNRIIHKETKLGEVTLPAGVHLQLPIILLHHDQNLWGEDAKEFKPERFSQGIAKATKNQLSFFPFSWGPRICIGNNFALMETKMALAMILRAFSFDLSPSYTHAPSYVLTLQPQCGVHLMMTQIRKA</sequence>
<accession>A0A6I9TIK2</accession>
<evidence type="ECO:0000256" key="12">
    <source>
        <dbReference type="RuleBase" id="RU000461"/>
    </source>
</evidence>
<dbReference type="PANTHER" id="PTHR24282:SF250">
    <property type="entry name" value="CYTOCHROME P450 CYP72A219-LIKE"/>
    <property type="match status" value="1"/>
</dbReference>
<evidence type="ECO:0000313" key="15">
    <source>
        <dbReference type="RefSeq" id="XP_011082820.1"/>
    </source>
</evidence>
<dbReference type="FunFam" id="1.10.630.10:FF:000029">
    <property type="entry name" value="Cytochrome P450 734A1"/>
    <property type="match status" value="1"/>
</dbReference>
<evidence type="ECO:0000256" key="4">
    <source>
        <dbReference type="ARBA" id="ARBA00022692"/>
    </source>
</evidence>
<protein>
    <submittedName>
        <fullName evidence="15">Cytochrome P450 CYP72A219-like</fullName>
    </submittedName>
</protein>
<keyword evidence="4 13" id="KW-0812">Transmembrane</keyword>
<evidence type="ECO:0000313" key="14">
    <source>
        <dbReference type="Proteomes" id="UP000504604"/>
    </source>
</evidence>
<dbReference type="KEGG" id="sind:105165491"/>